<protein>
    <submittedName>
        <fullName evidence="9">Aldouronate transport system permease protein</fullName>
    </submittedName>
</protein>
<dbReference type="PANTHER" id="PTHR43744">
    <property type="entry name" value="ABC TRANSPORTER PERMEASE PROTEIN MG189-RELATED-RELATED"/>
    <property type="match status" value="1"/>
</dbReference>
<dbReference type="InterPro" id="IPR000515">
    <property type="entry name" value="MetI-like"/>
</dbReference>
<dbReference type="Gene3D" id="1.10.3720.10">
    <property type="entry name" value="MetI-like"/>
    <property type="match status" value="1"/>
</dbReference>
<organism evidence="9 10">
    <name type="scientific">Streptococcus gallinaceus</name>
    <dbReference type="NCBI Taxonomy" id="165758"/>
    <lineage>
        <taxon>Bacteria</taxon>
        <taxon>Bacillati</taxon>
        <taxon>Bacillota</taxon>
        <taxon>Bacilli</taxon>
        <taxon>Lactobacillales</taxon>
        <taxon>Streptococcaceae</taxon>
        <taxon>Streptococcus</taxon>
    </lineage>
</organism>
<evidence type="ECO:0000256" key="4">
    <source>
        <dbReference type="ARBA" id="ARBA00022692"/>
    </source>
</evidence>
<sequence>MEKKKKVKKVNVRTFDKRTDFIFNVLIALFSLSCIIPFVFVIIISLTDENYLLEHGYSFFPKLMSLHAYHYVFEGAMAQRIMRSFGVSIFVTVVGTIINTTMTSTYAYAISRPYFPYRRFFTIYALITMLFSSGMVANYLVVTNLLQLKDSIWALILPMALGPFGIMIMRTFFKKTVPDSIIESARIDGASEFKVFVKIVLPLAVPGIATISLFSALSYWNDWFQALLYIQNDALFPMQFLLMKIQNNLQALAENVGMSAQVSEGLASLPKESVRMAIVVIATLPIAVTYPFFQKHFVGGLTIGGVKE</sequence>
<dbReference type="PANTHER" id="PTHR43744:SF9">
    <property type="entry name" value="POLYGALACTURONAN_RHAMNOGALACTURONAN TRANSPORT SYSTEM PERMEASE PROTEIN YTCP"/>
    <property type="match status" value="1"/>
</dbReference>
<keyword evidence="3" id="KW-1003">Cell membrane</keyword>
<evidence type="ECO:0000259" key="8">
    <source>
        <dbReference type="PROSITE" id="PS50928"/>
    </source>
</evidence>
<dbReference type="CDD" id="cd06261">
    <property type="entry name" value="TM_PBP2"/>
    <property type="match status" value="1"/>
</dbReference>
<keyword evidence="2 7" id="KW-0813">Transport</keyword>
<evidence type="ECO:0000256" key="5">
    <source>
        <dbReference type="ARBA" id="ARBA00022989"/>
    </source>
</evidence>
<keyword evidence="4 7" id="KW-0812">Transmembrane</keyword>
<accession>A0ABV2JM32</accession>
<feature type="domain" description="ABC transmembrane type-1" evidence="8">
    <location>
        <begin position="85"/>
        <end position="290"/>
    </location>
</feature>
<evidence type="ECO:0000313" key="10">
    <source>
        <dbReference type="Proteomes" id="UP001549055"/>
    </source>
</evidence>
<reference evidence="9 10" key="1">
    <citation type="submission" date="2024-06" db="EMBL/GenBank/DDBJ databases">
        <title>Genomic Encyclopedia of Type Strains, Phase IV (KMG-IV): sequencing the most valuable type-strain genomes for metagenomic binning, comparative biology and taxonomic classification.</title>
        <authorList>
            <person name="Goeker M."/>
        </authorList>
    </citation>
    <scope>NUCLEOTIDE SEQUENCE [LARGE SCALE GENOMIC DNA]</scope>
    <source>
        <strain evidence="9 10">DSM 15349</strain>
    </source>
</reference>
<evidence type="ECO:0000256" key="1">
    <source>
        <dbReference type="ARBA" id="ARBA00004651"/>
    </source>
</evidence>
<keyword evidence="5 7" id="KW-1133">Transmembrane helix</keyword>
<feature type="transmembrane region" description="Helical" evidence="7">
    <location>
        <begin position="195"/>
        <end position="220"/>
    </location>
</feature>
<dbReference type="InterPro" id="IPR035906">
    <property type="entry name" value="MetI-like_sf"/>
</dbReference>
<feature type="transmembrane region" description="Helical" evidence="7">
    <location>
        <begin position="85"/>
        <end position="109"/>
    </location>
</feature>
<proteinExistence type="inferred from homology"/>
<evidence type="ECO:0000256" key="2">
    <source>
        <dbReference type="ARBA" id="ARBA00022448"/>
    </source>
</evidence>
<evidence type="ECO:0000256" key="3">
    <source>
        <dbReference type="ARBA" id="ARBA00022475"/>
    </source>
</evidence>
<name>A0ABV2JM32_9STRE</name>
<comment type="subcellular location">
    <subcellularLocation>
        <location evidence="1 7">Cell membrane</location>
        <topology evidence="1 7">Multi-pass membrane protein</topology>
    </subcellularLocation>
</comment>
<evidence type="ECO:0000313" key="9">
    <source>
        <dbReference type="EMBL" id="MET3644965.1"/>
    </source>
</evidence>
<feature type="transmembrane region" description="Helical" evidence="7">
    <location>
        <begin position="21"/>
        <end position="46"/>
    </location>
</feature>
<dbReference type="RefSeq" id="WP_253365362.1">
    <property type="nucleotide sequence ID" value="NZ_JALJXU010000006.1"/>
</dbReference>
<dbReference type="SUPFAM" id="SSF161098">
    <property type="entry name" value="MetI-like"/>
    <property type="match status" value="1"/>
</dbReference>
<feature type="transmembrane region" description="Helical" evidence="7">
    <location>
        <begin position="121"/>
        <end position="140"/>
    </location>
</feature>
<dbReference type="Pfam" id="PF00528">
    <property type="entry name" value="BPD_transp_1"/>
    <property type="match status" value="1"/>
</dbReference>
<feature type="transmembrane region" description="Helical" evidence="7">
    <location>
        <begin position="274"/>
        <end position="293"/>
    </location>
</feature>
<evidence type="ECO:0000256" key="6">
    <source>
        <dbReference type="ARBA" id="ARBA00023136"/>
    </source>
</evidence>
<evidence type="ECO:0000256" key="7">
    <source>
        <dbReference type="RuleBase" id="RU363032"/>
    </source>
</evidence>
<keyword evidence="10" id="KW-1185">Reference proteome</keyword>
<dbReference type="PROSITE" id="PS50928">
    <property type="entry name" value="ABC_TM1"/>
    <property type="match status" value="1"/>
</dbReference>
<dbReference type="PROSITE" id="PS51257">
    <property type="entry name" value="PROKAR_LIPOPROTEIN"/>
    <property type="match status" value="1"/>
</dbReference>
<dbReference type="Proteomes" id="UP001549055">
    <property type="component" value="Unassembled WGS sequence"/>
</dbReference>
<gene>
    <name evidence="9" type="ORF">ABID27_001596</name>
</gene>
<comment type="similarity">
    <text evidence="7">Belongs to the binding-protein-dependent transport system permease family.</text>
</comment>
<feature type="transmembrane region" description="Helical" evidence="7">
    <location>
        <begin position="152"/>
        <end position="173"/>
    </location>
</feature>
<comment type="caution">
    <text evidence="9">The sequence shown here is derived from an EMBL/GenBank/DDBJ whole genome shotgun (WGS) entry which is preliminary data.</text>
</comment>
<keyword evidence="6 7" id="KW-0472">Membrane</keyword>
<dbReference type="EMBL" id="JBEPMK010000005">
    <property type="protein sequence ID" value="MET3644965.1"/>
    <property type="molecule type" value="Genomic_DNA"/>
</dbReference>